<dbReference type="HAMAP" id="MF_00236">
    <property type="entry name" value="TatA_E"/>
    <property type="match status" value="1"/>
</dbReference>
<sequence length="89" mass="9506">MGVGGISIWQLLIILLIVVLLFGTKRLKSIGSDLGEAIRGFRSSMSNSDKSDEDSARESATIAQSNEARPGDTSTQSRPADTAANRDRP</sequence>
<evidence type="ECO:0000313" key="11">
    <source>
        <dbReference type="EMBL" id="BCU07804.1"/>
    </source>
</evidence>
<evidence type="ECO:0000256" key="10">
    <source>
        <dbReference type="SAM" id="MobiDB-lite"/>
    </source>
</evidence>
<dbReference type="InterPro" id="IPR003369">
    <property type="entry name" value="TatA/B/E"/>
</dbReference>
<keyword evidence="4 9" id="KW-0812">Transmembrane</keyword>
<evidence type="ECO:0000313" key="12">
    <source>
        <dbReference type="Proteomes" id="UP000680679"/>
    </source>
</evidence>
<organism evidence="11 12">
    <name type="scientific">Allochromatium tepidum</name>
    <dbReference type="NCBI Taxonomy" id="553982"/>
    <lineage>
        <taxon>Bacteria</taxon>
        <taxon>Pseudomonadati</taxon>
        <taxon>Pseudomonadota</taxon>
        <taxon>Gammaproteobacteria</taxon>
        <taxon>Chromatiales</taxon>
        <taxon>Chromatiaceae</taxon>
        <taxon>Allochromatium</taxon>
    </lineage>
</organism>
<keyword evidence="5 9" id="KW-0653">Protein transport</keyword>
<evidence type="ECO:0000256" key="5">
    <source>
        <dbReference type="ARBA" id="ARBA00022927"/>
    </source>
</evidence>
<dbReference type="Pfam" id="PF02416">
    <property type="entry name" value="TatA_B_E"/>
    <property type="match status" value="1"/>
</dbReference>
<keyword evidence="3 9" id="KW-1003">Cell membrane</keyword>
<keyword evidence="12" id="KW-1185">Reference proteome</keyword>
<evidence type="ECO:0000256" key="9">
    <source>
        <dbReference type="HAMAP-Rule" id="MF_00236"/>
    </source>
</evidence>
<name>A0ABM7QQ21_9GAMM</name>
<proteinExistence type="inferred from homology"/>
<feature type="transmembrane region" description="Helical" evidence="9">
    <location>
        <begin position="6"/>
        <end position="24"/>
    </location>
</feature>
<feature type="compositionally biased region" description="Polar residues" evidence="10">
    <location>
        <begin position="61"/>
        <end position="79"/>
    </location>
</feature>
<dbReference type="NCBIfam" id="TIGR01411">
    <property type="entry name" value="tatAE"/>
    <property type="match status" value="1"/>
</dbReference>
<reference evidence="11 12" key="1">
    <citation type="submission" date="2021-04" db="EMBL/GenBank/DDBJ databases">
        <title>Complete genome sequencing of Allochromatium tepidum strain NZ.</title>
        <authorList>
            <person name="Tsukatani Y."/>
            <person name="Mori H."/>
        </authorList>
    </citation>
    <scope>NUCLEOTIDE SEQUENCE [LARGE SCALE GENOMIC DNA]</scope>
    <source>
        <strain evidence="11 12">NZ</strain>
    </source>
</reference>
<comment type="function">
    <text evidence="9">Part of the twin-arginine translocation (Tat) system that transports large folded proteins containing a characteristic twin-arginine motif in their signal peptide across membranes. TatA could form the protein-conducting channel of the Tat system.</text>
</comment>
<evidence type="ECO:0000256" key="7">
    <source>
        <dbReference type="ARBA" id="ARBA00023010"/>
    </source>
</evidence>
<accession>A0ABM7QQ21</accession>
<protein>
    <recommendedName>
        <fullName evidence="9">Sec-independent protein translocase protein TatA</fullName>
    </recommendedName>
</protein>
<comment type="subcellular location">
    <subcellularLocation>
        <location evidence="1 9">Cell membrane</location>
        <topology evidence="1 9">Single-pass membrane protein</topology>
    </subcellularLocation>
</comment>
<comment type="similarity">
    <text evidence="9">Belongs to the TatA/E family.</text>
</comment>
<gene>
    <name evidence="9 11" type="primary">tatA</name>
    <name evidence="11" type="ORF">Atep_24810</name>
</gene>
<dbReference type="PANTHER" id="PTHR42982">
    <property type="entry name" value="SEC-INDEPENDENT PROTEIN TRANSLOCASE PROTEIN TATA"/>
    <property type="match status" value="1"/>
</dbReference>
<comment type="subunit">
    <text evidence="9">The Tat system comprises two distinct complexes: a TatABC complex, containing multiple copies of TatA, TatB and TatC subunits, and a separate TatA complex, containing only TatA subunits. Substrates initially bind to the TatABC complex, which probably triggers association of the separate TatA complex to form the active translocon.</text>
</comment>
<dbReference type="RefSeq" id="WP_213378875.1">
    <property type="nucleotide sequence ID" value="NZ_AP024563.1"/>
</dbReference>
<dbReference type="InterPro" id="IPR006312">
    <property type="entry name" value="TatA/E"/>
</dbReference>
<dbReference type="PANTHER" id="PTHR42982:SF1">
    <property type="entry name" value="SEC-INDEPENDENT PROTEIN TRANSLOCASE PROTEIN TATA"/>
    <property type="match status" value="1"/>
</dbReference>
<evidence type="ECO:0000256" key="1">
    <source>
        <dbReference type="ARBA" id="ARBA00004162"/>
    </source>
</evidence>
<evidence type="ECO:0000256" key="6">
    <source>
        <dbReference type="ARBA" id="ARBA00022989"/>
    </source>
</evidence>
<evidence type="ECO:0000256" key="3">
    <source>
        <dbReference type="ARBA" id="ARBA00022475"/>
    </source>
</evidence>
<dbReference type="EMBL" id="AP024563">
    <property type="protein sequence ID" value="BCU07804.1"/>
    <property type="molecule type" value="Genomic_DNA"/>
</dbReference>
<evidence type="ECO:0000256" key="8">
    <source>
        <dbReference type="ARBA" id="ARBA00023136"/>
    </source>
</evidence>
<dbReference type="Gene3D" id="1.20.5.3310">
    <property type="match status" value="1"/>
</dbReference>
<keyword evidence="2 9" id="KW-0813">Transport</keyword>
<evidence type="ECO:0000256" key="4">
    <source>
        <dbReference type="ARBA" id="ARBA00022692"/>
    </source>
</evidence>
<dbReference type="Proteomes" id="UP000680679">
    <property type="component" value="Chromosome"/>
</dbReference>
<keyword evidence="8 9" id="KW-0472">Membrane</keyword>
<keyword evidence="6 9" id="KW-1133">Transmembrane helix</keyword>
<evidence type="ECO:0000256" key="2">
    <source>
        <dbReference type="ARBA" id="ARBA00022448"/>
    </source>
</evidence>
<feature type="region of interest" description="Disordered" evidence="10">
    <location>
        <begin position="41"/>
        <end position="89"/>
    </location>
</feature>
<keyword evidence="7 9" id="KW-0811">Translocation</keyword>